<name>A0ABV9XLP0_9ACTN</name>
<sequence length="328" mass="33822">MKLRRAMAVAAATAVITPAAFLMAPAAFATEGSPSPSASESTTETSPSPSQSETTAPSPSTSESQTTAPSPSQSETTAPSPSTSVTTSPSNTVVPSPSASEPAEVCEDFKDNEGVYTELRGLPSKVVAGSGWKNFTFRVTNKTNKTFDSVEAYIMAEAVDGKDFEDISQFITLQVQLEEDGPWQSIDDVEGYFGTTGSLQPKKFAEAQMRLKVDAKAPAGYGAAFTLGVHISKDSVCEYGEMNTYEFEILAAGSKPGDVDDSKGKPGKPSGNKPAPTGQLSQLPVTGSLANTGSNSMLPTIGIAGGIAIVAGAGVVFALKRRSNGAAA</sequence>
<evidence type="ECO:0000256" key="1">
    <source>
        <dbReference type="SAM" id="MobiDB-lite"/>
    </source>
</evidence>
<evidence type="ECO:0000256" key="3">
    <source>
        <dbReference type="SAM" id="SignalP"/>
    </source>
</evidence>
<feature type="region of interest" description="Disordered" evidence="1">
    <location>
        <begin position="29"/>
        <end position="103"/>
    </location>
</feature>
<keyword evidence="2" id="KW-0812">Transmembrane</keyword>
<dbReference type="NCBIfam" id="TIGR01167">
    <property type="entry name" value="LPXTG_anchor"/>
    <property type="match status" value="1"/>
</dbReference>
<comment type="caution">
    <text evidence="4">The sequence shown here is derived from an EMBL/GenBank/DDBJ whole genome shotgun (WGS) entry which is preliminary data.</text>
</comment>
<evidence type="ECO:0000313" key="5">
    <source>
        <dbReference type="Proteomes" id="UP001595829"/>
    </source>
</evidence>
<protein>
    <submittedName>
        <fullName evidence="4">LPXTG cell wall anchor domain-containing protein</fullName>
    </submittedName>
</protein>
<keyword evidence="2" id="KW-0472">Membrane</keyword>
<keyword evidence="2" id="KW-1133">Transmembrane helix</keyword>
<keyword evidence="3" id="KW-0732">Signal</keyword>
<proteinExistence type="predicted"/>
<feature type="transmembrane region" description="Helical" evidence="2">
    <location>
        <begin position="297"/>
        <end position="319"/>
    </location>
</feature>
<feature type="region of interest" description="Disordered" evidence="1">
    <location>
        <begin position="256"/>
        <end position="282"/>
    </location>
</feature>
<feature type="chain" id="PRO_5046163782" evidence="3">
    <location>
        <begin position="30"/>
        <end position="328"/>
    </location>
</feature>
<gene>
    <name evidence="4" type="ORF">ACFPM3_29695</name>
</gene>
<feature type="signal peptide" evidence="3">
    <location>
        <begin position="1"/>
        <end position="29"/>
    </location>
</feature>
<dbReference type="Proteomes" id="UP001595829">
    <property type="component" value="Unassembled WGS sequence"/>
</dbReference>
<dbReference type="RefSeq" id="WP_345689913.1">
    <property type="nucleotide sequence ID" value="NZ_BAABIT010000001.1"/>
</dbReference>
<evidence type="ECO:0000256" key="2">
    <source>
        <dbReference type="SAM" id="Phobius"/>
    </source>
</evidence>
<reference evidence="5" key="1">
    <citation type="journal article" date="2019" name="Int. J. Syst. Evol. Microbiol.">
        <title>The Global Catalogue of Microorganisms (GCM) 10K type strain sequencing project: providing services to taxonomists for standard genome sequencing and annotation.</title>
        <authorList>
            <consortium name="The Broad Institute Genomics Platform"/>
            <consortium name="The Broad Institute Genome Sequencing Center for Infectious Disease"/>
            <person name="Wu L."/>
            <person name="Ma J."/>
        </authorList>
    </citation>
    <scope>NUCLEOTIDE SEQUENCE [LARGE SCALE GENOMIC DNA]</scope>
    <source>
        <strain evidence="5">CGMCC 4.1648</strain>
    </source>
</reference>
<keyword evidence="5" id="KW-1185">Reference proteome</keyword>
<dbReference type="EMBL" id="JBHSJD010000024">
    <property type="protein sequence ID" value="MFC5026314.1"/>
    <property type="molecule type" value="Genomic_DNA"/>
</dbReference>
<accession>A0ABV9XLP0</accession>
<feature type="compositionally biased region" description="Low complexity" evidence="1">
    <location>
        <begin position="29"/>
        <end position="100"/>
    </location>
</feature>
<feature type="compositionally biased region" description="Low complexity" evidence="1">
    <location>
        <begin position="267"/>
        <end position="276"/>
    </location>
</feature>
<organism evidence="4 5">
    <name type="scientific">Streptomyces coeruleoprunus</name>
    <dbReference type="NCBI Taxonomy" id="285563"/>
    <lineage>
        <taxon>Bacteria</taxon>
        <taxon>Bacillati</taxon>
        <taxon>Actinomycetota</taxon>
        <taxon>Actinomycetes</taxon>
        <taxon>Kitasatosporales</taxon>
        <taxon>Streptomycetaceae</taxon>
        <taxon>Streptomyces</taxon>
    </lineage>
</organism>
<evidence type="ECO:0000313" key="4">
    <source>
        <dbReference type="EMBL" id="MFC5026314.1"/>
    </source>
</evidence>